<dbReference type="EMBL" id="WNYA01053169">
    <property type="protein sequence ID" value="KAG8535963.1"/>
    <property type="molecule type" value="Genomic_DNA"/>
</dbReference>
<accession>A0AAV6YQA4</accession>
<dbReference type="InterPro" id="IPR035076">
    <property type="entry name" value="Toxin/TOLIP"/>
</dbReference>
<dbReference type="PANTHER" id="PTHR16983">
    <property type="entry name" value="UPAR/LY6 DOMAIN-CONTAINING PROTEIN"/>
    <property type="match status" value="1"/>
</dbReference>
<gene>
    <name evidence="3" type="ORF">GDO81_027390</name>
</gene>
<dbReference type="GO" id="GO:0005886">
    <property type="term" value="C:plasma membrane"/>
    <property type="evidence" value="ECO:0007669"/>
    <property type="project" value="TreeGrafter"/>
</dbReference>
<keyword evidence="1" id="KW-0732">Signal</keyword>
<keyword evidence="4" id="KW-1185">Reference proteome</keyword>
<name>A0AAV6YQA4_ENGPU</name>
<dbReference type="PANTHER" id="PTHR16983:SF10">
    <property type="entry name" value="PROTEIN QUIVER"/>
    <property type="match status" value="1"/>
</dbReference>
<reference evidence="3" key="1">
    <citation type="thesis" date="2020" institute="ProQuest LLC" country="789 East Eisenhower Parkway, Ann Arbor, MI, USA">
        <title>Comparative Genomics and Chromosome Evolution.</title>
        <authorList>
            <person name="Mudd A.B."/>
        </authorList>
    </citation>
    <scope>NUCLEOTIDE SEQUENCE</scope>
    <source>
        <strain evidence="3">237g6f4</strain>
        <tissue evidence="3">Blood</tissue>
    </source>
</reference>
<dbReference type="Pfam" id="PF00087">
    <property type="entry name" value="Toxin_TOLIP"/>
    <property type="match status" value="1"/>
</dbReference>
<dbReference type="SUPFAM" id="SSF57302">
    <property type="entry name" value="Snake toxin-like"/>
    <property type="match status" value="1"/>
</dbReference>
<dbReference type="InterPro" id="IPR051110">
    <property type="entry name" value="Ly-6/neurotoxin-like_GPI-ap"/>
</dbReference>
<evidence type="ECO:0000313" key="4">
    <source>
        <dbReference type="Proteomes" id="UP000824782"/>
    </source>
</evidence>
<dbReference type="Gene3D" id="2.10.60.10">
    <property type="entry name" value="CD59"/>
    <property type="match status" value="1"/>
</dbReference>
<feature type="domain" description="Snake toxin/toxin-like" evidence="2">
    <location>
        <begin position="1"/>
        <end position="78"/>
    </location>
</feature>
<evidence type="ECO:0000259" key="2">
    <source>
        <dbReference type="Pfam" id="PF00087"/>
    </source>
</evidence>
<dbReference type="FunFam" id="2.10.60.10:FF:000003">
    <property type="entry name" value="lymphocyte antigen 6E isoform X1"/>
    <property type="match status" value="1"/>
</dbReference>
<protein>
    <recommendedName>
        <fullName evidence="2">Snake toxin/toxin-like domain-containing protein</fullName>
    </recommendedName>
</protein>
<organism evidence="3 4">
    <name type="scientific">Engystomops pustulosus</name>
    <name type="common">Tungara frog</name>
    <name type="synonym">Physalaemus pustulosus</name>
    <dbReference type="NCBI Taxonomy" id="76066"/>
    <lineage>
        <taxon>Eukaryota</taxon>
        <taxon>Metazoa</taxon>
        <taxon>Chordata</taxon>
        <taxon>Craniata</taxon>
        <taxon>Vertebrata</taxon>
        <taxon>Euteleostomi</taxon>
        <taxon>Amphibia</taxon>
        <taxon>Batrachia</taxon>
        <taxon>Anura</taxon>
        <taxon>Neobatrachia</taxon>
        <taxon>Hyloidea</taxon>
        <taxon>Leptodactylidae</taxon>
        <taxon>Leiuperinae</taxon>
        <taxon>Engystomops</taxon>
    </lineage>
</organism>
<evidence type="ECO:0000256" key="1">
    <source>
        <dbReference type="ARBA" id="ARBA00022729"/>
    </source>
</evidence>
<evidence type="ECO:0000313" key="3">
    <source>
        <dbReference type="EMBL" id="KAG8535963.1"/>
    </source>
</evidence>
<proteinExistence type="predicted"/>
<dbReference type="InterPro" id="IPR045860">
    <property type="entry name" value="Snake_toxin-like_sf"/>
</dbReference>
<sequence>MCYYCPDETLSSECTDTKNCTAADSLCKTTVLSSNVGFPFDGKEVVIRGCSNSKCSPSSNDELGNSQIVFCCNVELCNNRGINATATNNNSSNTAAGTRAAIRMLLLGVSLPLIVTRP</sequence>
<dbReference type="Proteomes" id="UP000824782">
    <property type="component" value="Unassembled WGS sequence"/>
</dbReference>
<dbReference type="AlphaFoldDB" id="A0AAV6YQA4"/>
<comment type="caution">
    <text evidence="3">The sequence shown here is derived from an EMBL/GenBank/DDBJ whole genome shotgun (WGS) entry which is preliminary data.</text>
</comment>